<reference evidence="1 2" key="1">
    <citation type="submission" date="2019-03" db="EMBL/GenBank/DDBJ databases">
        <title>Genomic Encyclopedia of Type Strains, Phase IV (KMG-IV): sequencing the most valuable type-strain genomes for metagenomic binning, comparative biology and taxonomic classification.</title>
        <authorList>
            <person name="Goeker M."/>
        </authorList>
    </citation>
    <scope>NUCLEOTIDE SEQUENCE [LARGE SCALE GENOMIC DNA]</scope>
    <source>
        <strain evidence="1 2">DSM 25488</strain>
    </source>
</reference>
<gene>
    <name evidence="1" type="ORF">C8D91_1674</name>
</gene>
<dbReference type="EMBL" id="SNZB01000003">
    <property type="protein sequence ID" value="TDR20696.1"/>
    <property type="molecule type" value="Genomic_DNA"/>
</dbReference>
<evidence type="ECO:0000313" key="2">
    <source>
        <dbReference type="Proteomes" id="UP000295724"/>
    </source>
</evidence>
<dbReference type="AlphaFoldDB" id="A0A4R6XM81"/>
<sequence length="125" mass="14329">MTNKTNEKNKTLREDQFELYDLEVVVEQINGNCTCDMTVGDAFYLQGGKISLPNNNNFCLYALQSTIPLLPMKQRQNNPADWIETDSHVTCPDPECGLIMKIKRSKSRVLNHDDVSPIQWKKNPE</sequence>
<dbReference type="Proteomes" id="UP000295724">
    <property type="component" value="Unassembled WGS sequence"/>
</dbReference>
<keyword evidence="2" id="KW-1185">Reference proteome</keyword>
<protein>
    <submittedName>
        <fullName evidence="1">Putative repeat protein (TIGR04076 family)</fullName>
    </submittedName>
</protein>
<dbReference type="OrthoDB" id="1178194at2"/>
<name>A0A4R6XM81_9GAMM</name>
<evidence type="ECO:0000313" key="1">
    <source>
        <dbReference type="EMBL" id="TDR20696.1"/>
    </source>
</evidence>
<comment type="caution">
    <text evidence="1">The sequence shown here is derived from an EMBL/GenBank/DDBJ whole genome shotgun (WGS) entry which is preliminary data.</text>
</comment>
<proteinExistence type="predicted"/>
<dbReference type="NCBIfam" id="TIGR04076">
    <property type="entry name" value="TIGR04076 family protein"/>
    <property type="match status" value="1"/>
</dbReference>
<accession>A0A4R6XM81</accession>
<dbReference type="InterPro" id="IPR023811">
    <property type="entry name" value="CHP04076"/>
</dbReference>
<dbReference type="RefSeq" id="WP_099018527.1">
    <property type="nucleotide sequence ID" value="NZ_NIHB01000001.1"/>
</dbReference>
<organism evidence="1 2">
    <name type="scientific">Marinicella litoralis</name>
    <dbReference type="NCBI Taxonomy" id="644220"/>
    <lineage>
        <taxon>Bacteria</taxon>
        <taxon>Pseudomonadati</taxon>
        <taxon>Pseudomonadota</taxon>
        <taxon>Gammaproteobacteria</taxon>
        <taxon>Lysobacterales</taxon>
        <taxon>Marinicellaceae</taxon>
        <taxon>Marinicella</taxon>
    </lineage>
</organism>